<dbReference type="GO" id="GO:0005576">
    <property type="term" value="C:extracellular region"/>
    <property type="evidence" value="ECO:0007669"/>
    <property type="project" value="TreeGrafter"/>
</dbReference>
<protein>
    <recommendedName>
        <fullName evidence="3">Prolamin-like domain-containing protein</fullName>
    </recommendedName>
</protein>
<dbReference type="Pfam" id="PF05617">
    <property type="entry name" value="Prolamin_like"/>
    <property type="match status" value="1"/>
</dbReference>
<dbReference type="GO" id="GO:0009567">
    <property type="term" value="P:double fertilization forming a zygote and endosperm"/>
    <property type="evidence" value="ECO:0007669"/>
    <property type="project" value="TreeGrafter"/>
</dbReference>
<feature type="signal peptide" evidence="2">
    <location>
        <begin position="1"/>
        <end position="24"/>
    </location>
</feature>
<proteinExistence type="predicted"/>
<evidence type="ECO:0000259" key="3">
    <source>
        <dbReference type="Pfam" id="PF05617"/>
    </source>
</evidence>
<sequence>MKVAGAMSMTVLVLVLACTVTALAHPLTSGEGVVDESKTFGCWQALIGAKGCIQDIFSSFFSGRIRLSPQCCHAIESITQDCFLMFFPFLDPSFNPLLKASCAAAPPPKV</sequence>
<evidence type="ECO:0000313" key="4">
    <source>
        <dbReference type="EMBL" id="KAK1273352.1"/>
    </source>
</evidence>
<dbReference type="PROSITE" id="PS51257">
    <property type="entry name" value="PROKAR_LIPOPROTEIN"/>
    <property type="match status" value="1"/>
</dbReference>
<dbReference type="Proteomes" id="UP001179952">
    <property type="component" value="Unassembled WGS sequence"/>
</dbReference>
<dbReference type="PANTHER" id="PTHR31181">
    <property type="entry name" value="EGG CELL-SECRETED PROTEIN 1.4"/>
    <property type="match status" value="1"/>
</dbReference>
<comment type="caution">
    <text evidence="4">The sequence shown here is derived from an EMBL/GenBank/DDBJ whole genome shotgun (WGS) entry which is preliminary data.</text>
</comment>
<dbReference type="PANTHER" id="PTHR31181:SF67">
    <property type="entry name" value="PROLAMIN-LIKE PROTEIN (DUF1278)"/>
    <property type="match status" value="1"/>
</dbReference>
<dbReference type="GO" id="GO:0080155">
    <property type="term" value="P:regulation of double fertilization forming a zygote and endosperm"/>
    <property type="evidence" value="ECO:0007669"/>
    <property type="project" value="TreeGrafter"/>
</dbReference>
<reference evidence="4" key="2">
    <citation type="submission" date="2023-06" db="EMBL/GenBank/DDBJ databases">
        <authorList>
            <person name="Ma L."/>
            <person name="Liu K.-W."/>
            <person name="Li Z."/>
            <person name="Hsiao Y.-Y."/>
            <person name="Qi Y."/>
            <person name="Fu T."/>
            <person name="Tang G."/>
            <person name="Zhang D."/>
            <person name="Sun W.-H."/>
            <person name="Liu D.-K."/>
            <person name="Li Y."/>
            <person name="Chen G.-Z."/>
            <person name="Liu X.-D."/>
            <person name="Liao X.-Y."/>
            <person name="Jiang Y.-T."/>
            <person name="Yu X."/>
            <person name="Hao Y."/>
            <person name="Huang J."/>
            <person name="Zhao X.-W."/>
            <person name="Ke S."/>
            <person name="Chen Y.-Y."/>
            <person name="Wu W.-L."/>
            <person name="Hsu J.-L."/>
            <person name="Lin Y.-F."/>
            <person name="Huang M.-D."/>
            <person name="Li C.-Y."/>
            <person name="Huang L."/>
            <person name="Wang Z.-W."/>
            <person name="Zhao X."/>
            <person name="Zhong W.-Y."/>
            <person name="Peng D.-H."/>
            <person name="Ahmad S."/>
            <person name="Lan S."/>
            <person name="Zhang J.-S."/>
            <person name="Tsai W.-C."/>
            <person name="Van De Peer Y."/>
            <person name="Liu Z.-J."/>
        </authorList>
    </citation>
    <scope>NUCLEOTIDE SEQUENCE</scope>
    <source>
        <strain evidence="4">SCP</strain>
        <tissue evidence="4">Leaves</tissue>
    </source>
</reference>
<feature type="chain" id="PRO_5043765312" description="Prolamin-like domain-containing protein" evidence="2">
    <location>
        <begin position="25"/>
        <end position="110"/>
    </location>
</feature>
<gene>
    <name evidence="4" type="ORF">QJS04_geneDACA012108</name>
</gene>
<accession>A0AAV9BB77</accession>
<dbReference type="GO" id="GO:0031982">
    <property type="term" value="C:vesicle"/>
    <property type="evidence" value="ECO:0007669"/>
    <property type="project" value="TreeGrafter"/>
</dbReference>
<name>A0AAV9BB77_ACOGR</name>
<evidence type="ECO:0000313" key="5">
    <source>
        <dbReference type="Proteomes" id="UP001179952"/>
    </source>
</evidence>
<evidence type="ECO:0000256" key="2">
    <source>
        <dbReference type="SAM" id="SignalP"/>
    </source>
</evidence>
<feature type="domain" description="Prolamin-like" evidence="3">
    <location>
        <begin position="42"/>
        <end position="102"/>
    </location>
</feature>
<dbReference type="EMBL" id="JAUJYN010000004">
    <property type="protein sequence ID" value="KAK1273352.1"/>
    <property type="molecule type" value="Genomic_DNA"/>
</dbReference>
<dbReference type="AlphaFoldDB" id="A0AAV9BB77"/>
<evidence type="ECO:0000256" key="1">
    <source>
        <dbReference type="ARBA" id="ARBA00022729"/>
    </source>
</evidence>
<organism evidence="4 5">
    <name type="scientific">Acorus gramineus</name>
    <name type="common">Dwarf sweet flag</name>
    <dbReference type="NCBI Taxonomy" id="55184"/>
    <lineage>
        <taxon>Eukaryota</taxon>
        <taxon>Viridiplantae</taxon>
        <taxon>Streptophyta</taxon>
        <taxon>Embryophyta</taxon>
        <taxon>Tracheophyta</taxon>
        <taxon>Spermatophyta</taxon>
        <taxon>Magnoliopsida</taxon>
        <taxon>Liliopsida</taxon>
        <taxon>Acoraceae</taxon>
        <taxon>Acorus</taxon>
    </lineage>
</organism>
<reference evidence="4" key="1">
    <citation type="journal article" date="2023" name="Nat. Commun.">
        <title>Diploid and tetraploid genomes of Acorus and the evolution of monocots.</title>
        <authorList>
            <person name="Ma L."/>
            <person name="Liu K.W."/>
            <person name="Li Z."/>
            <person name="Hsiao Y.Y."/>
            <person name="Qi Y."/>
            <person name="Fu T."/>
            <person name="Tang G.D."/>
            <person name="Zhang D."/>
            <person name="Sun W.H."/>
            <person name="Liu D.K."/>
            <person name="Li Y."/>
            <person name="Chen G.Z."/>
            <person name="Liu X.D."/>
            <person name="Liao X.Y."/>
            <person name="Jiang Y.T."/>
            <person name="Yu X."/>
            <person name="Hao Y."/>
            <person name="Huang J."/>
            <person name="Zhao X.W."/>
            <person name="Ke S."/>
            <person name="Chen Y.Y."/>
            <person name="Wu W.L."/>
            <person name="Hsu J.L."/>
            <person name="Lin Y.F."/>
            <person name="Huang M.D."/>
            <person name="Li C.Y."/>
            <person name="Huang L."/>
            <person name="Wang Z.W."/>
            <person name="Zhao X."/>
            <person name="Zhong W.Y."/>
            <person name="Peng D.H."/>
            <person name="Ahmad S."/>
            <person name="Lan S."/>
            <person name="Zhang J.S."/>
            <person name="Tsai W.C."/>
            <person name="Van de Peer Y."/>
            <person name="Liu Z.J."/>
        </authorList>
    </citation>
    <scope>NUCLEOTIDE SEQUENCE</scope>
    <source>
        <strain evidence="4">SCP</strain>
    </source>
</reference>
<keyword evidence="5" id="KW-1185">Reference proteome</keyword>
<dbReference type="GO" id="GO:2000008">
    <property type="term" value="P:regulation of protein localization to cell surface"/>
    <property type="evidence" value="ECO:0007669"/>
    <property type="project" value="TreeGrafter"/>
</dbReference>
<dbReference type="InterPro" id="IPR008502">
    <property type="entry name" value="Prolamin-like"/>
</dbReference>
<keyword evidence="1 2" id="KW-0732">Signal</keyword>